<reference evidence="1 2" key="1">
    <citation type="submission" date="2019-08" db="EMBL/GenBank/DDBJ databases">
        <title>Marinobacter ZYF650 sp. nov., a marine bacterium isolated from seawater of the Mariana trench.</title>
        <authorList>
            <person name="Ahmad W."/>
        </authorList>
    </citation>
    <scope>NUCLEOTIDE SEQUENCE [LARGE SCALE GENOMIC DNA]</scope>
    <source>
        <strain evidence="1 2">ZYF650</strain>
    </source>
</reference>
<evidence type="ECO:0000313" key="1">
    <source>
        <dbReference type="EMBL" id="KAA1174281.1"/>
    </source>
</evidence>
<dbReference type="AlphaFoldDB" id="A0A5B0VK09"/>
<protein>
    <submittedName>
        <fullName evidence="1">Uncharacterized protein</fullName>
    </submittedName>
</protein>
<proteinExistence type="predicted"/>
<gene>
    <name evidence="1" type="ORF">FWJ25_08560</name>
</gene>
<organism evidence="1 2">
    <name type="scientific">Marinobacter salinexigens</name>
    <dbReference type="NCBI Taxonomy" id="2919747"/>
    <lineage>
        <taxon>Bacteria</taxon>
        <taxon>Pseudomonadati</taxon>
        <taxon>Pseudomonadota</taxon>
        <taxon>Gammaproteobacteria</taxon>
        <taxon>Pseudomonadales</taxon>
        <taxon>Marinobacteraceae</taxon>
        <taxon>Marinobacter</taxon>
    </lineage>
</organism>
<name>A0A5B0VK09_9GAMM</name>
<accession>A0A5B0VK09</accession>
<sequence length="131" mass="15053">MDHTFIEVSPAISGPFERALAQEAETRGQPVFDVYQERLNAAKIRVTLVQKHTKRTKRIRPILEKHQHQNLQKSSYHLFLLTYFYMAQAVLRKHQTELQNIGPLDIPSGIGACLPVTEGRRFFLSAKNVAR</sequence>
<dbReference type="EMBL" id="VTUU01000003">
    <property type="protein sequence ID" value="KAA1174281.1"/>
    <property type="molecule type" value="Genomic_DNA"/>
</dbReference>
<dbReference type="Proteomes" id="UP000323161">
    <property type="component" value="Unassembled WGS sequence"/>
</dbReference>
<dbReference type="RefSeq" id="WP_149599846.1">
    <property type="nucleotide sequence ID" value="NZ_VTUU01000003.1"/>
</dbReference>
<evidence type="ECO:0000313" key="2">
    <source>
        <dbReference type="Proteomes" id="UP000323161"/>
    </source>
</evidence>
<keyword evidence="2" id="KW-1185">Reference proteome</keyword>
<comment type="caution">
    <text evidence="1">The sequence shown here is derived from an EMBL/GenBank/DDBJ whole genome shotgun (WGS) entry which is preliminary data.</text>
</comment>